<evidence type="ECO:0000313" key="1">
    <source>
        <dbReference type="EMBL" id="MYC95746.1"/>
    </source>
</evidence>
<proteinExistence type="predicted"/>
<reference evidence="1" key="1">
    <citation type="submission" date="2019-09" db="EMBL/GenBank/DDBJ databases">
        <title>Characterisation of the sponge microbiome using genome-centric metagenomics.</title>
        <authorList>
            <person name="Engelberts J.P."/>
            <person name="Robbins S.J."/>
            <person name="De Goeij J.M."/>
            <person name="Aranda M."/>
            <person name="Bell S.C."/>
            <person name="Webster N.S."/>
        </authorList>
    </citation>
    <scope>NUCLEOTIDE SEQUENCE</scope>
    <source>
        <strain evidence="1">SB0661_bin_32</strain>
    </source>
</reference>
<dbReference type="AlphaFoldDB" id="A0A6B1D827"/>
<dbReference type="InterPro" id="IPR015943">
    <property type="entry name" value="WD40/YVTN_repeat-like_dom_sf"/>
</dbReference>
<sequence>MSIILSLSEYEGTIWAAGPYGLFAVGEEELTPTPQPQERLTAACSLGDRIFTGGAPFGVAYLLDTAEQWQAAWQEGAESAVLTFASSPDYDDSGVILAGSEGDGVLRTRDRGLRWMPSNFGLRNLTVLTLAWAPPMQEDAWPRWQVVFAGTEEGIYRSPNAGLGWKRSSSADAAYQTVAVAPDVHCSGLVLAGTEEGGLWRSTDGGRTFAAVDGAPEQVNSLVALVNGDGSSANWLLSDDTQLWSSQDGAAWTPVAGSAPALCMLEVDGSVYVGGENGVTVVDGASLQVERQLQIPAM</sequence>
<dbReference type="SUPFAM" id="SSF110296">
    <property type="entry name" value="Oligoxyloglucan reducing end-specific cellobiohydrolase"/>
    <property type="match status" value="1"/>
</dbReference>
<accession>A0A6B1D827</accession>
<dbReference type="Gene3D" id="2.130.10.10">
    <property type="entry name" value="YVTN repeat-like/Quinoprotein amine dehydrogenase"/>
    <property type="match status" value="1"/>
</dbReference>
<name>A0A6B1D827_9CHLR</name>
<protein>
    <recommendedName>
        <fullName evidence="2">Exo-alpha-sialidase</fullName>
    </recommendedName>
</protein>
<organism evidence="1">
    <name type="scientific">Caldilineaceae bacterium SB0661_bin_32</name>
    <dbReference type="NCBI Taxonomy" id="2605255"/>
    <lineage>
        <taxon>Bacteria</taxon>
        <taxon>Bacillati</taxon>
        <taxon>Chloroflexota</taxon>
        <taxon>Caldilineae</taxon>
        <taxon>Caldilineales</taxon>
        <taxon>Caldilineaceae</taxon>
    </lineage>
</organism>
<evidence type="ECO:0008006" key="2">
    <source>
        <dbReference type="Google" id="ProtNLM"/>
    </source>
</evidence>
<comment type="caution">
    <text evidence="1">The sequence shown here is derived from an EMBL/GenBank/DDBJ whole genome shotgun (WGS) entry which is preliminary data.</text>
</comment>
<dbReference type="EMBL" id="VXMH01000066">
    <property type="protein sequence ID" value="MYC95746.1"/>
    <property type="molecule type" value="Genomic_DNA"/>
</dbReference>
<gene>
    <name evidence="1" type="ORF">F4X14_12330</name>
</gene>